<name>A0A2T0UGV5_9MICO</name>
<proteinExistence type="inferred from homology"/>
<evidence type="ECO:0000256" key="1">
    <source>
        <dbReference type="ARBA" id="ARBA00006484"/>
    </source>
</evidence>
<dbReference type="Gene3D" id="3.40.50.720">
    <property type="entry name" value="NAD(P)-binding Rossmann-like Domain"/>
    <property type="match status" value="1"/>
</dbReference>
<dbReference type="InterPro" id="IPR020904">
    <property type="entry name" value="Sc_DH/Rdtase_CS"/>
</dbReference>
<reference evidence="5 6" key="1">
    <citation type="submission" date="2018-03" db="EMBL/GenBank/DDBJ databases">
        <title>Genomic Encyclopedia of Archaeal and Bacterial Type Strains, Phase II (KMG-II): from individual species to whole genera.</title>
        <authorList>
            <person name="Goeker M."/>
        </authorList>
    </citation>
    <scope>NUCLEOTIDE SEQUENCE [LARGE SCALE GENOMIC DNA]</scope>
    <source>
        <strain evidence="5 6">ATCC BAA-1496</strain>
    </source>
</reference>
<dbReference type="NCBIfam" id="NF004526">
    <property type="entry name" value="PRK05872.1"/>
    <property type="match status" value="1"/>
</dbReference>
<dbReference type="PANTHER" id="PTHR43669:SF3">
    <property type="entry name" value="ALCOHOL DEHYDROGENASE, PUTATIVE (AFU_ORTHOLOGUE AFUA_3G03445)-RELATED"/>
    <property type="match status" value="1"/>
</dbReference>
<keyword evidence="6" id="KW-1185">Reference proteome</keyword>
<dbReference type="PROSITE" id="PS00061">
    <property type="entry name" value="ADH_SHORT"/>
    <property type="match status" value="1"/>
</dbReference>
<dbReference type="CDD" id="cd05233">
    <property type="entry name" value="SDR_c"/>
    <property type="match status" value="1"/>
</dbReference>
<dbReference type="InterPro" id="IPR002347">
    <property type="entry name" value="SDR_fam"/>
</dbReference>
<dbReference type="GO" id="GO:0016491">
    <property type="term" value="F:oxidoreductase activity"/>
    <property type="evidence" value="ECO:0007669"/>
    <property type="project" value="UniProtKB-KW"/>
</dbReference>
<dbReference type="AlphaFoldDB" id="A0A2T0UGV5"/>
<organism evidence="5 6">
    <name type="scientific">Knoellia remsis</name>
    <dbReference type="NCBI Taxonomy" id="407159"/>
    <lineage>
        <taxon>Bacteria</taxon>
        <taxon>Bacillati</taxon>
        <taxon>Actinomycetota</taxon>
        <taxon>Actinomycetes</taxon>
        <taxon>Micrococcales</taxon>
        <taxon>Intrasporangiaceae</taxon>
        <taxon>Knoellia</taxon>
    </lineage>
</organism>
<dbReference type="Pfam" id="PF00106">
    <property type="entry name" value="adh_short"/>
    <property type="match status" value="1"/>
</dbReference>
<accession>A0A2T0UGV5</accession>
<evidence type="ECO:0000259" key="4">
    <source>
        <dbReference type="SMART" id="SM00822"/>
    </source>
</evidence>
<dbReference type="InterPro" id="IPR036291">
    <property type="entry name" value="NAD(P)-bd_dom_sf"/>
</dbReference>
<dbReference type="RefSeq" id="WP_106297940.1">
    <property type="nucleotide sequence ID" value="NZ_PVTI01000016.1"/>
</dbReference>
<dbReference type="Proteomes" id="UP000237822">
    <property type="component" value="Unassembled WGS sequence"/>
</dbReference>
<dbReference type="SUPFAM" id="SSF51735">
    <property type="entry name" value="NAD(P)-binding Rossmann-fold domains"/>
    <property type="match status" value="1"/>
</dbReference>
<evidence type="ECO:0000256" key="2">
    <source>
        <dbReference type="ARBA" id="ARBA00023002"/>
    </source>
</evidence>
<dbReference type="PRINTS" id="PR00081">
    <property type="entry name" value="GDHRDH"/>
</dbReference>
<keyword evidence="2" id="KW-0560">Oxidoreductase</keyword>
<evidence type="ECO:0000313" key="5">
    <source>
        <dbReference type="EMBL" id="PRY57142.1"/>
    </source>
</evidence>
<comment type="caution">
    <text evidence="5">The sequence shown here is derived from an EMBL/GenBank/DDBJ whole genome shotgun (WGS) entry which is preliminary data.</text>
</comment>
<dbReference type="EMBL" id="PVTI01000016">
    <property type="protein sequence ID" value="PRY57142.1"/>
    <property type="molecule type" value="Genomic_DNA"/>
</dbReference>
<dbReference type="FunFam" id="3.40.50.720:FF:000084">
    <property type="entry name" value="Short-chain dehydrogenase reductase"/>
    <property type="match status" value="1"/>
</dbReference>
<feature type="domain" description="Ketoreductase" evidence="4">
    <location>
        <begin position="12"/>
        <end position="193"/>
    </location>
</feature>
<dbReference type="PRINTS" id="PR00080">
    <property type="entry name" value="SDRFAMILY"/>
</dbReference>
<protein>
    <submittedName>
        <fullName evidence="5">Short-subunit dehydrogenase</fullName>
    </submittedName>
</protein>
<gene>
    <name evidence="5" type="ORF">BCF74_11664</name>
</gene>
<evidence type="ECO:0000313" key="6">
    <source>
        <dbReference type="Proteomes" id="UP000237822"/>
    </source>
</evidence>
<dbReference type="InterPro" id="IPR057326">
    <property type="entry name" value="KR_dom"/>
</dbReference>
<dbReference type="PANTHER" id="PTHR43669">
    <property type="entry name" value="5-KETO-D-GLUCONATE 5-REDUCTASE"/>
    <property type="match status" value="1"/>
</dbReference>
<evidence type="ECO:0000256" key="3">
    <source>
        <dbReference type="RuleBase" id="RU000363"/>
    </source>
</evidence>
<dbReference type="OrthoDB" id="286404at2"/>
<comment type="similarity">
    <text evidence="1 3">Belongs to the short-chain dehydrogenases/reductases (SDR) family.</text>
</comment>
<sequence>MLRRTRLDLPGRTALITGAGSGIGAATASALVSRGAQVALVDLPGGDHHTLAAALGDRAIALDADVTDLAALEAAVAATRERFGSLDVVHANAGIAARRPATVAGTSIEEFERIVEIDLLGVWRTVRAALPAVVEAGGHVVITASIYAFVNGMVNAPYAASKAAVESLGRSLRAELAGTGATAGVVYPGWVQTPIIDASFDDPTAGQQLRLAFPGPLLRPVTPERLADAIVDGIERRAPRTICPRRWVPVSLGRGVVNVVTDAVLDRHRRMQSLTREIDARDETGHR</sequence>
<dbReference type="SMART" id="SM00822">
    <property type="entry name" value="PKS_KR"/>
    <property type="match status" value="1"/>
</dbReference>